<evidence type="ECO:0000313" key="6">
    <source>
        <dbReference type="EMBL" id="SMQ64975.1"/>
    </source>
</evidence>
<dbReference type="Gene3D" id="1.10.10.10">
    <property type="entry name" value="Winged helix-like DNA-binding domain superfamily/Winged helix DNA-binding domain"/>
    <property type="match status" value="1"/>
</dbReference>
<accession>A0A1Y6EQJ6</accession>
<sequence length="292" mass="32673">MLERLSDMAIYAKVVETGSFTQSADDLQLSKGAVSKAVSRLEAHLELRLLHRTTRKMSVTLEGRAFYEYCQQVVEQAAAAEHHLGSFREQPSGRIRVTAPVTFGSMRVAPLIPELLKQYPQLEVELVLHDKRIDLISENIDIAIRCGVLENSTLIARRLQDLPTILVATPAYLQAQGTPKHPAELSQHQCLTISSQDNRWRFRNNTDEALDITVGGRLSVNNNLALKHALLADLGIAFTPLYQVTNELAEGKLVAILDEFMPKPTLVHAVYRHRGHVSAAFKVTLDFLREHL</sequence>
<evidence type="ECO:0000256" key="1">
    <source>
        <dbReference type="ARBA" id="ARBA00009437"/>
    </source>
</evidence>
<keyword evidence="3" id="KW-0238">DNA-binding</keyword>
<evidence type="ECO:0000259" key="5">
    <source>
        <dbReference type="PROSITE" id="PS50931"/>
    </source>
</evidence>
<dbReference type="Proteomes" id="UP000194450">
    <property type="component" value="Unassembled WGS sequence"/>
</dbReference>
<dbReference type="SUPFAM" id="SSF53850">
    <property type="entry name" value="Periplasmic binding protein-like II"/>
    <property type="match status" value="1"/>
</dbReference>
<dbReference type="InterPro" id="IPR036388">
    <property type="entry name" value="WH-like_DNA-bd_sf"/>
</dbReference>
<dbReference type="AlphaFoldDB" id="A0A1Y6EQJ6"/>
<dbReference type="InterPro" id="IPR058163">
    <property type="entry name" value="LysR-type_TF_proteobact-type"/>
</dbReference>
<dbReference type="GO" id="GO:0006351">
    <property type="term" value="P:DNA-templated transcription"/>
    <property type="evidence" value="ECO:0007669"/>
    <property type="project" value="TreeGrafter"/>
</dbReference>
<evidence type="ECO:0000313" key="7">
    <source>
        <dbReference type="Proteomes" id="UP000194450"/>
    </source>
</evidence>
<evidence type="ECO:0000256" key="3">
    <source>
        <dbReference type="ARBA" id="ARBA00023125"/>
    </source>
</evidence>
<comment type="similarity">
    <text evidence="1">Belongs to the LysR transcriptional regulatory family.</text>
</comment>
<dbReference type="CDD" id="cd08422">
    <property type="entry name" value="PBP2_CrgA_like"/>
    <property type="match status" value="1"/>
</dbReference>
<dbReference type="SUPFAM" id="SSF46785">
    <property type="entry name" value="Winged helix' DNA-binding domain"/>
    <property type="match status" value="1"/>
</dbReference>
<proteinExistence type="inferred from homology"/>
<feature type="domain" description="HTH lysR-type" evidence="5">
    <location>
        <begin position="1"/>
        <end position="60"/>
    </location>
</feature>
<evidence type="ECO:0000256" key="4">
    <source>
        <dbReference type="ARBA" id="ARBA00023163"/>
    </source>
</evidence>
<dbReference type="Pfam" id="PF03466">
    <property type="entry name" value="LysR_substrate"/>
    <property type="match status" value="1"/>
</dbReference>
<dbReference type="PANTHER" id="PTHR30537:SF5">
    <property type="entry name" value="HTH-TYPE TRANSCRIPTIONAL ACTIVATOR TTDR-RELATED"/>
    <property type="match status" value="1"/>
</dbReference>
<protein>
    <submittedName>
        <fullName evidence="6">Transcriptional regulator</fullName>
    </submittedName>
</protein>
<dbReference type="GO" id="GO:0043565">
    <property type="term" value="F:sequence-specific DNA binding"/>
    <property type="evidence" value="ECO:0007669"/>
    <property type="project" value="TreeGrafter"/>
</dbReference>
<dbReference type="Gene3D" id="3.40.190.290">
    <property type="match status" value="1"/>
</dbReference>
<dbReference type="InterPro" id="IPR036390">
    <property type="entry name" value="WH_DNA-bd_sf"/>
</dbReference>
<organism evidence="6 7">
    <name type="scientific">Pseudidiomarina planktonica</name>
    <dbReference type="NCBI Taxonomy" id="1323738"/>
    <lineage>
        <taxon>Bacteria</taxon>
        <taxon>Pseudomonadati</taxon>
        <taxon>Pseudomonadota</taxon>
        <taxon>Gammaproteobacteria</taxon>
        <taxon>Alteromonadales</taxon>
        <taxon>Idiomarinaceae</taxon>
        <taxon>Pseudidiomarina</taxon>
    </lineage>
</organism>
<dbReference type="EMBL" id="FXWH01000001">
    <property type="protein sequence ID" value="SMQ64975.1"/>
    <property type="molecule type" value="Genomic_DNA"/>
</dbReference>
<dbReference type="InterPro" id="IPR005119">
    <property type="entry name" value="LysR_subst-bd"/>
</dbReference>
<evidence type="ECO:0000256" key="2">
    <source>
        <dbReference type="ARBA" id="ARBA00023015"/>
    </source>
</evidence>
<keyword evidence="7" id="KW-1185">Reference proteome</keyword>
<keyword evidence="2" id="KW-0805">Transcription regulation</keyword>
<gene>
    <name evidence="6" type="ORF">SAMN06297229_1150</name>
</gene>
<dbReference type="FunFam" id="1.10.10.10:FF:000001">
    <property type="entry name" value="LysR family transcriptional regulator"/>
    <property type="match status" value="1"/>
</dbReference>
<dbReference type="GO" id="GO:0003700">
    <property type="term" value="F:DNA-binding transcription factor activity"/>
    <property type="evidence" value="ECO:0007669"/>
    <property type="project" value="InterPro"/>
</dbReference>
<dbReference type="Pfam" id="PF00126">
    <property type="entry name" value="HTH_1"/>
    <property type="match status" value="1"/>
</dbReference>
<dbReference type="InterPro" id="IPR000847">
    <property type="entry name" value="LysR_HTH_N"/>
</dbReference>
<dbReference type="PROSITE" id="PS50931">
    <property type="entry name" value="HTH_LYSR"/>
    <property type="match status" value="1"/>
</dbReference>
<reference evidence="7" key="1">
    <citation type="submission" date="2017-04" db="EMBL/GenBank/DDBJ databases">
        <authorList>
            <person name="Varghese N."/>
            <person name="Submissions S."/>
        </authorList>
    </citation>
    <scope>NUCLEOTIDE SEQUENCE [LARGE SCALE GENOMIC DNA]</scope>
</reference>
<keyword evidence="4" id="KW-0804">Transcription</keyword>
<dbReference type="PANTHER" id="PTHR30537">
    <property type="entry name" value="HTH-TYPE TRANSCRIPTIONAL REGULATOR"/>
    <property type="match status" value="1"/>
</dbReference>
<dbReference type="FunFam" id="3.40.190.290:FF:000001">
    <property type="entry name" value="Transcriptional regulator, LysR family"/>
    <property type="match status" value="1"/>
</dbReference>
<name>A0A1Y6EQJ6_9GAMM</name>